<dbReference type="Pfam" id="PF14652">
    <property type="entry name" value="DUF4457"/>
    <property type="match status" value="3"/>
</dbReference>
<evidence type="ECO:0000259" key="2">
    <source>
        <dbReference type="Pfam" id="PF14652"/>
    </source>
</evidence>
<feature type="domain" description="KATNIP" evidence="2">
    <location>
        <begin position="804"/>
        <end position="1129"/>
    </location>
</feature>
<keyword evidence="3" id="KW-1185">Reference proteome</keyword>
<accession>A0AA85JUV9</accession>
<dbReference type="PANTHER" id="PTHR21534:SF0">
    <property type="entry name" value="KATANIN-INTERACTING PROTEIN"/>
    <property type="match status" value="1"/>
</dbReference>
<dbReference type="InterPro" id="IPR026704">
    <property type="entry name" value="KATNIP"/>
</dbReference>
<name>A0AA85JUV9_TRIRE</name>
<dbReference type="WBParaSite" id="TREG1_380.1">
    <property type="protein sequence ID" value="TREG1_380.1"/>
    <property type="gene ID" value="TREG1_380"/>
</dbReference>
<dbReference type="AlphaFoldDB" id="A0AA85JUV9"/>
<feature type="region of interest" description="Disordered" evidence="1">
    <location>
        <begin position="110"/>
        <end position="136"/>
    </location>
</feature>
<dbReference type="InterPro" id="IPR027859">
    <property type="entry name" value="KATNIP_dom"/>
</dbReference>
<feature type="domain" description="KATNIP" evidence="2">
    <location>
        <begin position="171"/>
        <end position="331"/>
    </location>
</feature>
<proteinExistence type="predicted"/>
<evidence type="ECO:0000313" key="3">
    <source>
        <dbReference type="Proteomes" id="UP000050795"/>
    </source>
</evidence>
<feature type="region of interest" description="Disordered" evidence="1">
    <location>
        <begin position="68"/>
        <end position="89"/>
    </location>
</feature>
<reference evidence="4" key="2">
    <citation type="submission" date="2023-11" db="UniProtKB">
        <authorList>
            <consortium name="WormBaseParasite"/>
        </authorList>
    </citation>
    <scope>IDENTIFICATION</scope>
</reference>
<dbReference type="PANTHER" id="PTHR21534">
    <property type="entry name" value="KATANIN-INTERACTING PROTEIN"/>
    <property type="match status" value="1"/>
</dbReference>
<protein>
    <recommendedName>
        <fullName evidence="2">KATNIP domain-containing protein</fullName>
    </recommendedName>
</protein>
<evidence type="ECO:0000256" key="1">
    <source>
        <dbReference type="SAM" id="MobiDB-lite"/>
    </source>
</evidence>
<evidence type="ECO:0000313" key="4">
    <source>
        <dbReference type="WBParaSite" id="TREG1_380.1"/>
    </source>
</evidence>
<reference evidence="3" key="1">
    <citation type="submission" date="2022-06" db="EMBL/GenBank/DDBJ databases">
        <authorList>
            <person name="Berger JAMES D."/>
            <person name="Berger JAMES D."/>
        </authorList>
    </citation>
    <scope>NUCLEOTIDE SEQUENCE [LARGE SCALE GENOMIC DNA]</scope>
</reference>
<dbReference type="Proteomes" id="UP000050795">
    <property type="component" value="Unassembled WGS sequence"/>
</dbReference>
<organism evidence="3 4">
    <name type="scientific">Trichobilharzia regenti</name>
    <name type="common">Nasal bird schistosome</name>
    <dbReference type="NCBI Taxonomy" id="157069"/>
    <lineage>
        <taxon>Eukaryota</taxon>
        <taxon>Metazoa</taxon>
        <taxon>Spiralia</taxon>
        <taxon>Lophotrochozoa</taxon>
        <taxon>Platyhelminthes</taxon>
        <taxon>Trematoda</taxon>
        <taxon>Digenea</taxon>
        <taxon>Strigeidida</taxon>
        <taxon>Schistosomatoidea</taxon>
        <taxon>Schistosomatidae</taxon>
        <taxon>Trichobilharzia</taxon>
    </lineage>
</organism>
<feature type="domain" description="KATNIP" evidence="2">
    <location>
        <begin position="563"/>
        <end position="716"/>
    </location>
</feature>
<sequence length="1238" mass="141356">MPMTHQPVKVVVEEVDSNYESYLAYLKERNKQRLLLQRKTEEDLEKERLEKGFQLYFNAAAKYLKNTSHEHNTSRYNKRNRSAPDMTKQKYKRKSWGDVVLPYSEILPLEQTTSSPRSTPKPVNCPNLLRNNEMNNKRNRSVSQLSYFLNNDHGDSLCNTNAFSHYTKQDGVNCLTVEEKTDEKLTKVVFTFDIFNNWGDKNWVGLNGFEMKAHSTSSVQIYPEVAASVYSLKSAQSSDSIISSIQNNKKLFKSSFNTRNLEDMWLTNVENLPVRINFSCLLSQAYLEHTLTVNIWNFIQLSQSEIGVKNCQLKVMCADRSTVLYDGILQKGDETSIDNSVTSIFLNINEILYPQKDDNSRCLKNNSSEYLTSSEMTQPNDVDVLNGNDKSDCIHSNATGEQDSSSKLNIWFSDSHMSKSKHKDKNIHLLSNVNTDLLNYSFHRINMKRRISGRDRINSLLEESWSSLDFFNHFHEGRISVRNISHAKHNSCFHILEDPVAIDSPNFSFQSSKNESQKLRAHNSNEVELKNLDYTSTEYYPSRVDANDIVIPELPSGNRLLIDIISTWGDLYYVGLTGIEIFTSDGIDIAGLCKITANPSDINTLPGYGNDPRVVTNLIDGVNWTRDDTHMWLTPFTSGQRHFIEITFPQSMTSPIALLRIWNYNKSRVHSYRGVKEMIIYLDNQPIFYGEISKASGLEFGEPENFCETILFCTHNTILDLIGKNDSLLHLKESENCGDTWLASDSEDSVKRPVTSISLSQENNLDNNVEESETSFLPTEFSELIINDGYSTEICKTCSVEIALLEPWVYSSEYIGLTGIEFFNKAGNPIKINRIQINDGSPVSSTIDNGNVRNYVENLLNSRNNTTDASEMWYTAYNSFSSPPVLKFYLDVEDSIFPSVFDGLRIWNYNDRQVGCDYGCKLINVKLKKSEQFHAKELILNESTVLLRQAPGHTDYPFGQTINISEFQENGTMLHSLSSRIKYHNLPIGFVYQLNIFSSWGDQFYVGLDGVQFLSPEGNVIPISKNEIFAYPSSVNDLYPGEILLPDVRTIDKLVDNVIVSSANEMARHCWLAPILPRLINKIFIVFNKPICVAGIRLWNYTRTPERGVKEFSVLVDGQILFRSYLPKAENQLQSNNSLFTSRIQTTYQASFPWGSPQINPVRSFFTVAFDYHILIELGENPRFILSEYQTTEYSSDGDIIKETDVYEKQSYCPRKAKVNQALRPTTCVTNHKSKSVR</sequence>